<accession>A0AAU8MHH0</accession>
<proteinExistence type="predicted"/>
<name>A0AAU8MHH0_9CAUD</name>
<dbReference type="EMBL" id="PP965495">
    <property type="protein sequence ID" value="XCO00067.1"/>
    <property type="molecule type" value="Genomic_DNA"/>
</dbReference>
<evidence type="ECO:0008006" key="2">
    <source>
        <dbReference type="Google" id="ProtNLM"/>
    </source>
</evidence>
<protein>
    <recommendedName>
        <fullName evidence="2">Coat protein</fullName>
    </recommendedName>
</protein>
<reference evidence="1" key="1">
    <citation type="submission" date="2024-06" db="EMBL/GenBank/DDBJ databases">
        <title>Intestivirid acquisition increases across infancy in a wild primate population.</title>
        <authorList>
            <person name="Schneider-Creas I.A."/>
            <person name="Moya I.L."/>
            <person name="Chiou K.L."/>
            <person name="Baniel A."/>
            <person name="Azanaw Haile A."/>
            <person name="Kebede F."/>
            <person name="Abebe B."/>
            <person name="Snyder-Mackler N."/>
            <person name="Varsani A."/>
        </authorList>
    </citation>
    <scope>NUCLEOTIDE SEQUENCE</scope>
    <source>
        <strain evidence="1">Int_RNL_2018_1252_VOL</strain>
    </source>
</reference>
<sequence>MPGKYSLSAIAPVDNTRVVISPSSYPATPKEIEIFNKAVDRGTVAEAEALYSILRFTPYVKYLTDVGDIAGLNPATLAKRNQGQNYTIDFSDYGSVVGGWPIDVANRNDNLDYSNRPVLKSKKHHYKRSTHNNLITREFSKAFAKYNPLKIAGIIGDVIQGYDAAKELFNSHKNLQQVKQSINWGQQPFRIDTGTTKEDNDRFNSQFIKPRRYLVGNY</sequence>
<evidence type="ECO:0000313" key="1">
    <source>
        <dbReference type="EMBL" id="XCO00067.1"/>
    </source>
</evidence>
<organism evidence="1">
    <name type="scientific">Geladintestivirus 5</name>
    <dbReference type="NCBI Taxonomy" id="3233137"/>
    <lineage>
        <taxon>Viruses</taxon>
        <taxon>Duplodnaviria</taxon>
        <taxon>Heunggongvirae</taxon>
        <taxon>Uroviricota</taxon>
        <taxon>Caudoviricetes</taxon>
        <taxon>Crassvirales</taxon>
    </lineage>
</organism>